<evidence type="ECO:0000313" key="2">
    <source>
        <dbReference type="EMBL" id="RKT55526.1"/>
    </source>
</evidence>
<dbReference type="SMART" id="SM00028">
    <property type="entry name" value="TPR"/>
    <property type="match status" value="5"/>
</dbReference>
<dbReference type="Gene3D" id="1.25.40.10">
    <property type="entry name" value="Tetratricopeptide repeat domain"/>
    <property type="match status" value="1"/>
</dbReference>
<reference evidence="2 3" key="1">
    <citation type="submission" date="2018-10" db="EMBL/GenBank/DDBJ databases">
        <title>Sequencing the genomes of 1000 actinobacteria strains.</title>
        <authorList>
            <person name="Klenk H.-P."/>
        </authorList>
    </citation>
    <scope>NUCLEOTIDE SEQUENCE [LARGE SCALE GENOMIC DNA]</scope>
    <source>
        <strain evidence="2 3">DSM 43800</strain>
    </source>
</reference>
<dbReference type="EMBL" id="RBXO01000001">
    <property type="protein sequence ID" value="RKT55526.1"/>
    <property type="molecule type" value="Genomic_DNA"/>
</dbReference>
<dbReference type="PRINTS" id="PR00364">
    <property type="entry name" value="DISEASERSIST"/>
</dbReference>
<proteinExistence type="predicted"/>
<dbReference type="OrthoDB" id="581105at2"/>
<dbReference type="SUPFAM" id="SSF52540">
    <property type="entry name" value="P-loop containing nucleoside triphosphate hydrolases"/>
    <property type="match status" value="1"/>
</dbReference>
<dbReference type="Gene3D" id="3.40.50.300">
    <property type="entry name" value="P-loop containing nucleotide triphosphate hydrolases"/>
    <property type="match status" value="1"/>
</dbReference>
<dbReference type="Pfam" id="PF13424">
    <property type="entry name" value="TPR_12"/>
    <property type="match status" value="1"/>
</dbReference>
<dbReference type="InterPro" id="IPR027417">
    <property type="entry name" value="P-loop_NTPase"/>
</dbReference>
<dbReference type="PANTHER" id="PTHR47691">
    <property type="entry name" value="REGULATOR-RELATED"/>
    <property type="match status" value="1"/>
</dbReference>
<dbReference type="InterPro" id="IPR019734">
    <property type="entry name" value="TPR_rpt"/>
</dbReference>
<protein>
    <submittedName>
        <fullName evidence="2">Putative ATPase</fullName>
    </submittedName>
</protein>
<dbReference type="InterPro" id="IPR011990">
    <property type="entry name" value="TPR-like_helical_dom_sf"/>
</dbReference>
<organism evidence="2 3">
    <name type="scientific">Saccharothrix australiensis</name>
    <dbReference type="NCBI Taxonomy" id="2072"/>
    <lineage>
        <taxon>Bacteria</taxon>
        <taxon>Bacillati</taxon>
        <taxon>Actinomycetota</taxon>
        <taxon>Actinomycetes</taxon>
        <taxon>Pseudonocardiales</taxon>
        <taxon>Pseudonocardiaceae</taxon>
        <taxon>Saccharothrix</taxon>
    </lineage>
</organism>
<dbReference type="AlphaFoldDB" id="A0A495W1L9"/>
<dbReference type="SUPFAM" id="SSF48452">
    <property type="entry name" value="TPR-like"/>
    <property type="match status" value="2"/>
</dbReference>
<evidence type="ECO:0000259" key="1">
    <source>
        <dbReference type="Pfam" id="PF13191"/>
    </source>
</evidence>
<dbReference type="PANTHER" id="PTHR47691:SF3">
    <property type="entry name" value="HTH-TYPE TRANSCRIPTIONAL REGULATOR RV0890C-RELATED"/>
    <property type="match status" value="1"/>
</dbReference>
<dbReference type="GO" id="GO:0043531">
    <property type="term" value="F:ADP binding"/>
    <property type="evidence" value="ECO:0007669"/>
    <property type="project" value="InterPro"/>
</dbReference>
<dbReference type="InterPro" id="IPR041664">
    <property type="entry name" value="AAA_16"/>
</dbReference>
<dbReference type="Pfam" id="PF13191">
    <property type="entry name" value="AAA_16"/>
    <property type="match status" value="1"/>
</dbReference>
<keyword evidence="3" id="KW-1185">Reference proteome</keyword>
<sequence length="693" mass="74627">MDARQPIRNQFRGTVDTVVQAGVINGDVVVTGEPAVVPHELPTGPVHFVERDTELAALDELLAIRADGLPAIAVVTGTAGVGKTALALRWAHRHTAGFPGGQLFLDLHGFDRQPPLTSAEAAARLLRSLGVARPEEIPSATERAARLRTVLSDRRVLLVLDNARSAEQVLPLLPGPSPSAVMVTSRAALGGLRLHHDVPAVRLAPLDAAAGTRLLTALAGERVTGESELAGVVTTLCAGLPLVLRIVAERLVSRPGLSAAALVRQLGAERTRISSLSGHVDVRAIFSWSYRCLGPHAAAVFRTVGTAPRGTFALDAAAAASDLDLATADAALDELVQAHLLTEVSPGRFSAHDLLRAYATELAAAQPEERGAVARRIFEHYLHTAASADLVLTPHRTRVQLVGQPPLREPFADKDSAQAWLHAEEPNLIALCRFDNDALDVHRWQLAYVLRTHFYLTKQLDGWLDTHEQALQAAMRLRDLWAEAATRNNLGMVLTASGRWEEALTHYAEAGELFARLGDEYGRCKAVANTASVLRRQGRVSEALDLQKEALSYYRRAGVLSYVGITLRGMAGAYLQLGEAWQAVRCAQEAVDIATWLAYDLDIAQASTTLGAGYRIAGEPIKAEVALSQALAAAHRCGSRFEQARALRDLGELAAMAGRWKETATHWRKALALYRELGNPVAVAVANDLDRVQ</sequence>
<dbReference type="RefSeq" id="WP_121007208.1">
    <property type="nucleotide sequence ID" value="NZ_RBXO01000001.1"/>
</dbReference>
<dbReference type="Proteomes" id="UP000282084">
    <property type="component" value="Unassembled WGS sequence"/>
</dbReference>
<gene>
    <name evidence="2" type="ORF">C8E97_4195</name>
</gene>
<name>A0A495W1L9_9PSEU</name>
<accession>A0A495W1L9</accession>
<evidence type="ECO:0000313" key="3">
    <source>
        <dbReference type="Proteomes" id="UP000282084"/>
    </source>
</evidence>
<feature type="domain" description="Orc1-like AAA ATPase" evidence="1">
    <location>
        <begin position="48"/>
        <end position="161"/>
    </location>
</feature>
<comment type="caution">
    <text evidence="2">The sequence shown here is derived from an EMBL/GenBank/DDBJ whole genome shotgun (WGS) entry which is preliminary data.</text>
</comment>